<dbReference type="AlphaFoldDB" id="A0A4W3GWS6"/>
<protein>
    <recommendedName>
        <fullName evidence="3">Tetratricopeptide repeat protein 33</fullName>
    </recommendedName>
</protein>
<dbReference type="STRING" id="7868.ENSCMIP00000008763"/>
<evidence type="ECO:0000313" key="1">
    <source>
        <dbReference type="Ensembl" id="ENSCMIP00000008763.1"/>
    </source>
</evidence>
<evidence type="ECO:0000313" key="2">
    <source>
        <dbReference type="Proteomes" id="UP000314986"/>
    </source>
</evidence>
<sequence length="153" mass="17048">GGPVAPPYVRDSELTVQADSVAQRWGVGERRIVRDAVLQAIRCWDEAIQLTPDCAALYEMKAQVLLMLDAVFRAVQVAEVAVRLAPRWWVALQTLGRAQLNMGEISLVWWSSLDKQRESWSDSDLNGRALPQHTLWAPPGLGSHQPAPNTLRN</sequence>
<reference evidence="2" key="2">
    <citation type="journal article" date="2007" name="PLoS Biol.">
        <title>Survey sequencing and comparative analysis of the elephant shark (Callorhinchus milii) genome.</title>
        <authorList>
            <person name="Venkatesh B."/>
            <person name="Kirkness E.F."/>
            <person name="Loh Y.H."/>
            <person name="Halpern A.L."/>
            <person name="Lee A.P."/>
            <person name="Johnson J."/>
            <person name="Dandona N."/>
            <person name="Viswanathan L.D."/>
            <person name="Tay A."/>
            <person name="Venter J.C."/>
            <person name="Strausberg R.L."/>
            <person name="Brenner S."/>
        </authorList>
    </citation>
    <scope>NUCLEOTIDE SEQUENCE [LARGE SCALE GENOMIC DNA]</scope>
</reference>
<dbReference type="Ensembl" id="ENSCMIT00000009008.1">
    <property type="protein sequence ID" value="ENSCMIP00000008763.1"/>
    <property type="gene ID" value="ENSCMIG00000004695.1"/>
</dbReference>
<dbReference type="Gene3D" id="1.25.40.10">
    <property type="entry name" value="Tetratricopeptide repeat domain"/>
    <property type="match status" value="1"/>
</dbReference>
<dbReference type="SUPFAM" id="SSF48452">
    <property type="entry name" value="TPR-like"/>
    <property type="match status" value="1"/>
</dbReference>
<dbReference type="GeneTree" id="ENSGT00390000017462"/>
<reference evidence="2" key="1">
    <citation type="journal article" date="2006" name="Science">
        <title>Ancient noncoding elements conserved in the human genome.</title>
        <authorList>
            <person name="Venkatesh B."/>
            <person name="Kirkness E.F."/>
            <person name="Loh Y.H."/>
            <person name="Halpern A.L."/>
            <person name="Lee A.P."/>
            <person name="Johnson J."/>
            <person name="Dandona N."/>
            <person name="Viswanathan L.D."/>
            <person name="Tay A."/>
            <person name="Venter J.C."/>
            <person name="Strausberg R.L."/>
            <person name="Brenner S."/>
        </authorList>
    </citation>
    <scope>NUCLEOTIDE SEQUENCE [LARGE SCALE GENOMIC DNA]</scope>
</reference>
<dbReference type="InParanoid" id="A0A4W3GWS6"/>
<organism evidence="1 2">
    <name type="scientific">Callorhinchus milii</name>
    <name type="common">Ghost shark</name>
    <dbReference type="NCBI Taxonomy" id="7868"/>
    <lineage>
        <taxon>Eukaryota</taxon>
        <taxon>Metazoa</taxon>
        <taxon>Chordata</taxon>
        <taxon>Craniata</taxon>
        <taxon>Vertebrata</taxon>
        <taxon>Chondrichthyes</taxon>
        <taxon>Holocephali</taxon>
        <taxon>Chimaeriformes</taxon>
        <taxon>Callorhinchidae</taxon>
        <taxon>Callorhinchus</taxon>
    </lineage>
</organism>
<dbReference type="PANTHER" id="PTHR15544:SF0">
    <property type="entry name" value="TETRATRICOPEPTIDE REPEAT PROTEIN 33"/>
    <property type="match status" value="1"/>
</dbReference>
<reference evidence="1" key="4">
    <citation type="submission" date="2025-08" db="UniProtKB">
        <authorList>
            <consortium name="Ensembl"/>
        </authorList>
    </citation>
    <scope>IDENTIFICATION</scope>
</reference>
<dbReference type="InterPro" id="IPR052658">
    <property type="entry name" value="TPR-containing"/>
</dbReference>
<accession>A0A4W3GWS6</accession>
<proteinExistence type="predicted"/>
<dbReference type="InterPro" id="IPR011990">
    <property type="entry name" value="TPR-like_helical_dom_sf"/>
</dbReference>
<keyword evidence="2" id="KW-1185">Reference proteome</keyword>
<dbReference type="PANTHER" id="PTHR15544">
    <property type="entry name" value="OSMOSIS RESPONSIVE FACTOR"/>
    <property type="match status" value="1"/>
</dbReference>
<reference evidence="1" key="5">
    <citation type="submission" date="2025-09" db="UniProtKB">
        <authorList>
            <consortium name="Ensembl"/>
        </authorList>
    </citation>
    <scope>IDENTIFICATION</scope>
</reference>
<dbReference type="Proteomes" id="UP000314986">
    <property type="component" value="Unassembled WGS sequence"/>
</dbReference>
<evidence type="ECO:0008006" key="3">
    <source>
        <dbReference type="Google" id="ProtNLM"/>
    </source>
</evidence>
<reference evidence="2" key="3">
    <citation type="journal article" date="2014" name="Nature">
        <title>Elephant shark genome provides unique insights into gnathostome evolution.</title>
        <authorList>
            <consortium name="International Elephant Shark Genome Sequencing Consortium"/>
            <person name="Venkatesh B."/>
            <person name="Lee A.P."/>
            <person name="Ravi V."/>
            <person name="Maurya A.K."/>
            <person name="Lian M.M."/>
            <person name="Swann J.B."/>
            <person name="Ohta Y."/>
            <person name="Flajnik M.F."/>
            <person name="Sutoh Y."/>
            <person name="Kasahara M."/>
            <person name="Hoon S."/>
            <person name="Gangu V."/>
            <person name="Roy S.W."/>
            <person name="Irimia M."/>
            <person name="Korzh V."/>
            <person name="Kondrychyn I."/>
            <person name="Lim Z.W."/>
            <person name="Tay B.H."/>
            <person name="Tohari S."/>
            <person name="Kong K.W."/>
            <person name="Ho S."/>
            <person name="Lorente-Galdos B."/>
            <person name="Quilez J."/>
            <person name="Marques-Bonet T."/>
            <person name="Raney B.J."/>
            <person name="Ingham P.W."/>
            <person name="Tay A."/>
            <person name="Hillier L.W."/>
            <person name="Minx P."/>
            <person name="Boehm T."/>
            <person name="Wilson R.K."/>
            <person name="Brenner S."/>
            <person name="Warren W.C."/>
        </authorList>
    </citation>
    <scope>NUCLEOTIDE SEQUENCE [LARGE SCALE GENOMIC DNA]</scope>
</reference>
<name>A0A4W3GWS6_CALMI</name>